<sequence>MPLPYGYLVNESAGRKRLVSVFPWTECYEDDSSSTESSANDSRANRARVNLYSQRLARHKPASNDSAENQHIVDILPWPTSKANDLSWIGFGNNRSPWTVKFENGSRVVRSKVEGSPWKSSSVNEASWSVRNNYSGSRSRQLSEIRTTSSENTGSGNGVSGSSEGSSGHWSRENESIWSISSINGNEINVSRFSAIGRNDSRATRLGVKLPGFYELGRNESRANGSQVNGSGVNESSRIESAANGSRGTESSRAPPRPRRWKRRAPRSAVGGGAEPPGEGVPPMRGWTRAAWRAGCGRRAGAIVGLLLALAGAAPALAQALEQAGALRALREGAGLPGAPTPVRGGAALRAAHWALAAARALELPLLLLALAGALAGRRRLVAPWLGWAPVSVAAGAAQTVLALVQLLRLAAREGLPLQGLLAARMGLYAAGSVLASLASVMLVEGFRRGPPGSAYRAAAAREQRRSFELPPLHAPPAQLPVNGHSHA</sequence>
<feature type="transmembrane region" description="Helical" evidence="2">
    <location>
        <begin position="351"/>
        <end position="373"/>
    </location>
</feature>
<accession>A0AAN9ZER5</accession>
<feature type="region of interest" description="Disordered" evidence="1">
    <location>
        <begin position="220"/>
        <end position="285"/>
    </location>
</feature>
<proteinExistence type="predicted"/>
<feature type="compositionally biased region" description="Low complexity" evidence="1">
    <location>
        <begin position="148"/>
        <end position="168"/>
    </location>
</feature>
<dbReference type="EMBL" id="JAZDUA010000040">
    <property type="protein sequence ID" value="KAK7871395.1"/>
    <property type="molecule type" value="Genomic_DNA"/>
</dbReference>
<reference evidence="3 4" key="1">
    <citation type="submission" date="2024-03" db="EMBL/GenBank/DDBJ databases">
        <title>The genome assembly and annotation of the cricket Gryllus longicercus Weissman &amp; Gray.</title>
        <authorList>
            <person name="Szrajer S."/>
            <person name="Gray D."/>
            <person name="Ylla G."/>
        </authorList>
    </citation>
    <scope>NUCLEOTIDE SEQUENCE [LARGE SCALE GENOMIC DNA]</scope>
    <source>
        <strain evidence="3">DAG 2021-001</strain>
        <tissue evidence="3">Whole body minus gut</tissue>
    </source>
</reference>
<gene>
    <name evidence="3" type="ORF">R5R35_006099</name>
</gene>
<dbReference type="AlphaFoldDB" id="A0AAN9ZER5"/>
<keyword evidence="4" id="KW-1185">Reference proteome</keyword>
<feature type="compositionally biased region" description="Basic residues" evidence="1">
    <location>
        <begin position="256"/>
        <end position="266"/>
    </location>
</feature>
<feature type="region of interest" description="Disordered" evidence="1">
    <location>
        <begin position="139"/>
        <end position="171"/>
    </location>
</feature>
<dbReference type="Proteomes" id="UP001378592">
    <property type="component" value="Unassembled WGS sequence"/>
</dbReference>
<keyword evidence="2" id="KW-1133">Transmembrane helix</keyword>
<evidence type="ECO:0000313" key="3">
    <source>
        <dbReference type="EMBL" id="KAK7871395.1"/>
    </source>
</evidence>
<feature type="compositionally biased region" description="Polar residues" evidence="1">
    <location>
        <begin position="222"/>
        <end position="236"/>
    </location>
</feature>
<evidence type="ECO:0000256" key="2">
    <source>
        <dbReference type="SAM" id="Phobius"/>
    </source>
</evidence>
<evidence type="ECO:0000256" key="1">
    <source>
        <dbReference type="SAM" id="MobiDB-lite"/>
    </source>
</evidence>
<feature type="transmembrane region" description="Helical" evidence="2">
    <location>
        <begin position="385"/>
        <end position="408"/>
    </location>
</feature>
<organism evidence="3 4">
    <name type="scientific">Gryllus longicercus</name>
    <dbReference type="NCBI Taxonomy" id="2509291"/>
    <lineage>
        <taxon>Eukaryota</taxon>
        <taxon>Metazoa</taxon>
        <taxon>Ecdysozoa</taxon>
        <taxon>Arthropoda</taxon>
        <taxon>Hexapoda</taxon>
        <taxon>Insecta</taxon>
        <taxon>Pterygota</taxon>
        <taxon>Neoptera</taxon>
        <taxon>Polyneoptera</taxon>
        <taxon>Orthoptera</taxon>
        <taxon>Ensifera</taxon>
        <taxon>Gryllidea</taxon>
        <taxon>Grylloidea</taxon>
        <taxon>Gryllidae</taxon>
        <taxon>Gryllinae</taxon>
        <taxon>Gryllus</taxon>
    </lineage>
</organism>
<protein>
    <submittedName>
        <fullName evidence="3">Uncharacterized protein</fullName>
    </submittedName>
</protein>
<keyword evidence="2" id="KW-0472">Membrane</keyword>
<comment type="caution">
    <text evidence="3">The sequence shown here is derived from an EMBL/GenBank/DDBJ whole genome shotgun (WGS) entry which is preliminary data.</text>
</comment>
<keyword evidence="2" id="KW-0812">Transmembrane</keyword>
<feature type="compositionally biased region" description="Low complexity" evidence="1">
    <location>
        <begin position="276"/>
        <end position="285"/>
    </location>
</feature>
<name>A0AAN9ZER5_9ORTH</name>
<feature type="transmembrane region" description="Helical" evidence="2">
    <location>
        <begin position="428"/>
        <end position="447"/>
    </location>
</feature>
<evidence type="ECO:0000313" key="4">
    <source>
        <dbReference type="Proteomes" id="UP001378592"/>
    </source>
</evidence>
<feature type="transmembrane region" description="Helical" evidence="2">
    <location>
        <begin position="300"/>
        <end position="321"/>
    </location>
</feature>